<dbReference type="Proteomes" id="UP001454036">
    <property type="component" value="Unassembled WGS sequence"/>
</dbReference>
<dbReference type="AlphaFoldDB" id="A0AAV3PJH1"/>
<sequence length="103" mass="11686">MEKGKRYQGSCSWANIGPADQRKDRAGILFDRQKDYHLLAWKGILLEGRDRIFVIQTAAAFLTSFSALLMEAQDLLNIGSMAPLSSNKEKEERWLSCRLKPLA</sequence>
<comment type="caution">
    <text evidence="1">The sequence shown here is derived from an EMBL/GenBank/DDBJ whole genome shotgun (WGS) entry which is preliminary data.</text>
</comment>
<name>A0AAV3PJH1_LITER</name>
<evidence type="ECO:0000313" key="1">
    <source>
        <dbReference type="EMBL" id="GAA0150831.1"/>
    </source>
</evidence>
<proteinExistence type="predicted"/>
<protein>
    <submittedName>
        <fullName evidence="1">Uncharacterized protein</fullName>
    </submittedName>
</protein>
<evidence type="ECO:0000313" key="2">
    <source>
        <dbReference type="Proteomes" id="UP001454036"/>
    </source>
</evidence>
<dbReference type="EMBL" id="BAABME010032817">
    <property type="protein sequence ID" value="GAA0150831.1"/>
    <property type="molecule type" value="Genomic_DNA"/>
</dbReference>
<keyword evidence="2" id="KW-1185">Reference proteome</keyword>
<organism evidence="1 2">
    <name type="scientific">Lithospermum erythrorhizon</name>
    <name type="common">Purple gromwell</name>
    <name type="synonym">Lithospermum officinale var. erythrorhizon</name>
    <dbReference type="NCBI Taxonomy" id="34254"/>
    <lineage>
        <taxon>Eukaryota</taxon>
        <taxon>Viridiplantae</taxon>
        <taxon>Streptophyta</taxon>
        <taxon>Embryophyta</taxon>
        <taxon>Tracheophyta</taxon>
        <taxon>Spermatophyta</taxon>
        <taxon>Magnoliopsida</taxon>
        <taxon>eudicotyledons</taxon>
        <taxon>Gunneridae</taxon>
        <taxon>Pentapetalae</taxon>
        <taxon>asterids</taxon>
        <taxon>lamiids</taxon>
        <taxon>Boraginales</taxon>
        <taxon>Boraginaceae</taxon>
        <taxon>Boraginoideae</taxon>
        <taxon>Lithospermeae</taxon>
        <taxon>Lithospermum</taxon>
    </lineage>
</organism>
<gene>
    <name evidence="1" type="ORF">LIER_43118</name>
</gene>
<reference evidence="1 2" key="1">
    <citation type="submission" date="2024-01" db="EMBL/GenBank/DDBJ databases">
        <title>The complete chloroplast genome sequence of Lithospermum erythrorhizon: insights into the phylogenetic relationship among Boraginaceae species and the maternal lineages of purple gromwells.</title>
        <authorList>
            <person name="Okada T."/>
            <person name="Watanabe K."/>
        </authorList>
    </citation>
    <scope>NUCLEOTIDE SEQUENCE [LARGE SCALE GENOMIC DNA]</scope>
</reference>
<accession>A0AAV3PJH1</accession>